<feature type="transmembrane region" description="Helical" evidence="1">
    <location>
        <begin position="92"/>
        <end position="112"/>
    </location>
</feature>
<proteinExistence type="predicted"/>
<organism evidence="2 3">
    <name type="scientific">Alkaliphilus metalliredigens (strain QYMF)</name>
    <dbReference type="NCBI Taxonomy" id="293826"/>
    <lineage>
        <taxon>Bacteria</taxon>
        <taxon>Bacillati</taxon>
        <taxon>Bacillota</taxon>
        <taxon>Clostridia</taxon>
        <taxon>Peptostreptococcales</taxon>
        <taxon>Natronincolaceae</taxon>
        <taxon>Alkaliphilus</taxon>
    </lineage>
</organism>
<keyword evidence="1" id="KW-0812">Transmembrane</keyword>
<dbReference type="KEGG" id="amt:Amet_2239"/>
<dbReference type="HOGENOM" id="CLU_1536893_0_0_9"/>
<dbReference type="Proteomes" id="UP000001572">
    <property type="component" value="Chromosome"/>
</dbReference>
<evidence type="ECO:0000256" key="1">
    <source>
        <dbReference type="SAM" id="Phobius"/>
    </source>
</evidence>
<reference evidence="3" key="1">
    <citation type="journal article" date="2016" name="Genome Announc.">
        <title>Complete genome sequence of Alkaliphilus metalliredigens strain QYMF, an alkaliphilic and metal-reducing bacterium isolated from borax-contaminated leachate ponds.</title>
        <authorList>
            <person name="Hwang C."/>
            <person name="Copeland A."/>
            <person name="Lucas S."/>
            <person name="Lapidus A."/>
            <person name="Barry K."/>
            <person name="Detter J.C."/>
            <person name="Glavina Del Rio T."/>
            <person name="Hammon N."/>
            <person name="Israni S."/>
            <person name="Dalin E."/>
            <person name="Tice H."/>
            <person name="Pitluck S."/>
            <person name="Chertkov O."/>
            <person name="Brettin T."/>
            <person name="Bruce D."/>
            <person name="Han C."/>
            <person name="Schmutz J."/>
            <person name="Larimer F."/>
            <person name="Land M.L."/>
            <person name="Hauser L."/>
            <person name="Kyrpides N."/>
            <person name="Mikhailova N."/>
            <person name="Ye Q."/>
            <person name="Zhou J."/>
            <person name="Richardson P."/>
            <person name="Fields M.W."/>
        </authorList>
    </citation>
    <scope>NUCLEOTIDE SEQUENCE [LARGE SCALE GENOMIC DNA]</scope>
    <source>
        <strain evidence="3">QYMF</strain>
    </source>
</reference>
<feature type="transmembrane region" description="Helical" evidence="1">
    <location>
        <begin position="124"/>
        <end position="142"/>
    </location>
</feature>
<feature type="transmembrane region" description="Helical" evidence="1">
    <location>
        <begin position="7"/>
        <end position="26"/>
    </location>
</feature>
<name>A6TQC9_ALKMQ</name>
<dbReference type="AlphaFoldDB" id="A6TQC9"/>
<keyword evidence="3" id="KW-1185">Reference proteome</keyword>
<keyword evidence="1" id="KW-1133">Transmembrane helix</keyword>
<sequence length="174" mass="20431">MKVNKVWLKKCLELIFNVSIISTTFLVDIKEYTVSNPWYPIASFFALLSGFTLYSLKEDSNEELKIDTIFLLVNPLIIGIFIRFVFHESLNFKFIIINFVNYLFVIIIYLGLREPFFTLYKRIGKWAILVHIITGFVLLILVLLNANIFLRVIIPFSTWIILVLLTWNSKNQTK</sequence>
<keyword evidence="1" id="KW-0472">Membrane</keyword>
<feature type="transmembrane region" description="Helical" evidence="1">
    <location>
        <begin position="38"/>
        <end position="56"/>
    </location>
</feature>
<gene>
    <name evidence="2" type="ordered locus">Amet_2239</name>
</gene>
<accession>A6TQC9</accession>
<evidence type="ECO:0000313" key="2">
    <source>
        <dbReference type="EMBL" id="ABR48397.1"/>
    </source>
</evidence>
<dbReference type="EMBL" id="CP000724">
    <property type="protein sequence ID" value="ABR48397.1"/>
    <property type="molecule type" value="Genomic_DNA"/>
</dbReference>
<evidence type="ECO:0000313" key="3">
    <source>
        <dbReference type="Proteomes" id="UP000001572"/>
    </source>
</evidence>
<feature type="transmembrane region" description="Helical" evidence="1">
    <location>
        <begin position="68"/>
        <end position="86"/>
    </location>
</feature>
<feature type="transmembrane region" description="Helical" evidence="1">
    <location>
        <begin position="148"/>
        <end position="167"/>
    </location>
</feature>
<protein>
    <submittedName>
        <fullName evidence="2">Uncharacterized protein</fullName>
    </submittedName>
</protein>